<protein>
    <submittedName>
        <fullName evidence="2">Uncharacterized protein</fullName>
    </submittedName>
</protein>
<evidence type="ECO:0000313" key="3">
    <source>
        <dbReference type="Proteomes" id="UP000243904"/>
    </source>
</evidence>
<dbReference type="AlphaFoldDB" id="A0A1H2BE59"/>
<proteinExistence type="predicted"/>
<reference evidence="2" key="2">
    <citation type="submission" date="2016-10" db="EMBL/GenBank/DDBJ databases">
        <authorList>
            <person name="de Groot N.N."/>
        </authorList>
    </citation>
    <scope>NUCLEOTIDE SEQUENCE [LARGE SCALE GENOMIC DNA]</scope>
    <source>
        <strain evidence="2">GAS369</strain>
    </source>
</reference>
<name>A0A1H2BE59_9BRAD</name>
<accession>A0A1H2BE59</accession>
<evidence type="ECO:0000313" key="1">
    <source>
        <dbReference type="EMBL" id="SDS76957.1"/>
    </source>
</evidence>
<sequence length="125" mass="14950">MGAFARRFGLRFDPRMTVLTRRREPDRPDCWFVCYDDVRLGTIARRAGVPVDVDQWSWDCGFYPRSHAGHRSDGTAATFEVARAEFEQAWREYLPQCTEADFEEYRRERDWTAKKYAMWHCIDTR</sequence>
<reference evidence="3" key="1">
    <citation type="submission" date="2016-10" db="EMBL/GenBank/DDBJ databases">
        <authorList>
            <person name="Varghese N."/>
            <person name="Submissions S."/>
        </authorList>
    </citation>
    <scope>NUCLEOTIDE SEQUENCE [LARGE SCALE GENOMIC DNA]</scope>
    <source>
        <strain evidence="3">GAS369</strain>
    </source>
</reference>
<keyword evidence="3" id="KW-1185">Reference proteome</keyword>
<dbReference type="EMBL" id="LT629750">
    <property type="protein sequence ID" value="SDT56434.1"/>
    <property type="molecule type" value="Genomic_DNA"/>
</dbReference>
<organism evidence="2 3">
    <name type="scientific">Bradyrhizobium canariense</name>
    <dbReference type="NCBI Taxonomy" id="255045"/>
    <lineage>
        <taxon>Bacteria</taxon>
        <taxon>Pseudomonadati</taxon>
        <taxon>Pseudomonadota</taxon>
        <taxon>Alphaproteobacteria</taxon>
        <taxon>Hyphomicrobiales</taxon>
        <taxon>Nitrobacteraceae</taxon>
        <taxon>Bradyrhizobium</taxon>
    </lineage>
</organism>
<evidence type="ECO:0000313" key="2">
    <source>
        <dbReference type="EMBL" id="SDT56434.1"/>
    </source>
</evidence>
<dbReference type="Proteomes" id="UP000243904">
    <property type="component" value="Chromosome I"/>
</dbReference>
<dbReference type="EMBL" id="LT629750">
    <property type="protein sequence ID" value="SDS76957.1"/>
    <property type="molecule type" value="Genomic_DNA"/>
</dbReference>
<gene>
    <name evidence="1" type="ORF">SAMN05444158_3139</name>
    <name evidence="2" type="ORF">SAMN05444158_7073</name>
</gene>